<organism evidence="4 5">
    <name type="scientific">Ancylostoma duodenale</name>
    <dbReference type="NCBI Taxonomy" id="51022"/>
    <lineage>
        <taxon>Eukaryota</taxon>
        <taxon>Metazoa</taxon>
        <taxon>Ecdysozoa</taxon>
        <taxon>Nematoda</taxon>
        <taxon>Chromadorea</taxon>
        <taxon>Rhabditida</taxon>
        <taxon>Rhabditina</taxon>
        <taxon>Rhabditomorpha</taxon>
        <taxon>Strongyloidea</taxon>
        <taxon>Ancylostomatidae</taxon>
        <taxon>Ancylostomatinae</taxon>
        <taxon>Ancylostoma</taxon>
    </lineage>
</organism>
<dbReference type="Proteomes" id="UP000054047">
    <property type="component" value="Unassembled WGS sequence"/>
</dbReference>
<dbReference type="CDD" id="cd22761">
    <property type="entry name" value="OTU_OTUD6"/>
    <property type="match status" value="1"/>
</dbReference>
<feature type="region of interest" description="Disordered" evidence="2">
    <location>
        <begin position="25"/>
        <end position="57"/>
    </location>
</feature>
<evidence type="ECO:0000313" key="5">
    <source>
        <dbReference type="Proteomes" id="UP000054047"/>
    </source>
</evidence>
<keyword evidence="5" id="KW-1185">Reference proteome</keyword>
<evidence type="ECO:0000256" key="2">
    <source>
        <dbReference type="SAM" id="MobiDB-lite"/>
    </source>
</evidence>
<dbReference type="PANTHER" id="PTHR12419">
    <property type="entry name" value="OTU DOMAIN CONTAINING PROTEIN"/>
    <property type="match status" value="1"/>
</dbReference>
<feature type="domain" description="OTU" evidence="3">
    <location>
        <begin position="163"/>
        <end position="306"/>
    </location>
</feature>
<proteinExistence type="predicted"/>
<gene>
    <name evidence="4" type="ORF">ANCDUO_03890</name>
</gene>
<dbReference type="OrthoDB" id="415023at2759"/>
<name>A0A0C2D7W6_9BILA</name>
<dbReference type="Pfam" id="PF02338">
    <property type="entry name" value="OTU"/>
    <property type="match status" value="1"/>
</dbReference>
<protein>
    <submittedName>
        <fullName evidence="4">OTU-like cysteine protease</fullName>
    </submittedName>
</protein>
<evidence type="ECO:0000256" key="1">
    <source>
        <dbReference type="ARBA" id="ARBA00022801"/>
    </source>
</evidence>
<dbReference type="InterPro" id="IPR049772">
    <property type="entry name" value="OTU_OTUD6"/>
</dbReference>
<dbReference type="Gene3D" id="3.90.70.80">
    <property type="match status" value="1"/>
</dbReference>
<dbReference type="InterPro" id="IPR050704">
    <property type="entry name" value="Peptidase_C85-like"/>
</dbReference>
<dbReference type="EMBL" id="KN727395">
    <property type="protein sequence ID" value="KIH65783.1"/>
    <property type="molecule type" value="Genomic_DNA"/>
</dbReference>
<dbReference type="SUPFAM" id="SSF54001">
    <property type="entry name" value="Cysteine proteinases"/>
    <property type="match status" value="1"/>
</dbReference>
<evidence type="ECO:0000313" key="4">
    <source>
        <dbReference type="EMBL" id="KIH65783.1"/>
    </source>
</evidence>
<accession>A0A0C2D7W6</accession>
<keyword evidence="1" id="KW-0378">Hydrolase</keyword>
<dbReference type="PANTHER" id="PTHR12419:SF10">
    <property type="entry name" value="DEUBIQUITINASE OTUD6B"/>
    <property type="match status" value="1"/>
</dbReference>
<reference evidence="4 5" key="1">
    <citation type="submission" date="2013-12" db="EMBL/GenBank/DDBJ databases">
        <title>Draft genome of the parsitic nematode Ancylostoma duodenale.</title>
        <authorList>
            <person name="Mitreva M."/>
        </authorList>
    </citation>
    <scope>NUCLEOTIDE SEQUENCE [LARGE SCALE GENOMIC DNA]</scope>
    <source>
        <strain evidence="4 5">Zhejiang</strain>
    </source>
</reference>
<dbReference type="GO" id="GO:0016579">
    <property type="term" value="P:protein deubiquitination"/>
    <property type="evidence" value="ECO:0007669"/>
    <property type="project" value="TreeGrafter"/>
</dbReference>
<sequence>MAESTSLADDEFEGECDPMEALLAQHRKEKKSLKEKTLSMKKTAKSGNKQKQKETNAEIERLEAEMAARHEREIADLKLSTHAEAPTEANVSSEQARAELDGLEQSFYKEVQVSSRNKKKQAKKEEAVRRMQEAMQKDRENAASSLRVTEMAAIQKILDERGLSLVDIAPDGDCLYNAVANQLSRVKGFEQVTGKDMRRRAAKYIRENKDDFIPFLTNESDDPLDEIEFEKYCYGVENESKDGGVWGGEPELNALSQSLERTIELIQPIGPPVIFGENYKKTKPLIIVYHRHAYQLGAHYNSTTVKTMA</sequence>
<dbReference type="PROSITE" id="PS50802">
    <property type="entry name" value="OTU"/>
    <property type="match status" value="1"/>
</dbReference>
<dbReference type="InterPro" id="IPR003323">
    <property type="entry name" value="OTU_dom"/>
</dbReference>
<keyword evidence="4" id="KW-0645">Protease</keyword>
<dbReference type="GO" id="GO:0004843">
    <property type="term" value="F:cysteine-type deubiquitinase activity"/>
    <property type="evidence" value="ECO:0007669"/>
    <property type="project" value="TreeGrafter"/>
</dbReference>
<dbReference type="AlphaFoldDB" id="A0A0C2D7W6"/>
<evidence type="ECO:0000259" key="3">
    <source>
        <dbReference type="PROSITE" id="PS50802"/>
    </source>
</evidence>
<dbReference type="InterPro" id="IPR038765">
    <property type="entry name" value="Papain-like_cys_pep_sf"/>
</dbReference>
<dbReference type="GO" id="GO:0006508">
    <property type="term" value="P:proteolysis"/>
    <property type="evidence" value="ECO:0007669"/>
    <property type="project" value="UniProtKB-KW"/>
</dbReference>